<dbReference type="InterPro" id="IPR010317">
    <property type="entry name" value="WxLIP_PGBD"/>
</dbReference>
<dbReference type="Pfam" id="PF06030">
    <property type="entry name" value="WxLIP_PGBD"/>
    <property type="match status" value="1"/>
</dbReference>
<feature type="chain" id="PRO_5039338775" evidence="2">
    <location>
        <begin position="24"/>
        <end position="343"/>
    </location>
</feature>
<reference evidence="6 8" key="2">
    <citation type="submission" date="2013-03" db="EMBL/GenBank/DDBJ databases">
        <title>The Genome Sequence of Enterococcus gilvus ATCC BAA-350 (PacBio/Illumina hybrid assembly).</title>
        <authorList>
            <consortium name="The Broad Institute Genomics Platform"/>
            <consortium name="The Broad Institute Genome Sequencing Center for Infectious Disease"/>
            <person name="Earl A."/>
            <person name="Russ C."/>
            <person name="Gilmore M."/>
            <person name="Surin D."/>
            <person name="Walker B."/>
            <person name="Young S."/>
            <person name="Zeng Q."/>
            <person name="Gargeya S."/>
            <person name="Fitzgerald M."/>
            <person name="Haas B."/>
            <person name="Abouelleil A."/>
            <person name="Allen A.W."/>
            <person name="Alvarado L."/>
            <person name="Arachchi H.M."/>
            <person name="Berlin A.M."/>
            <person name="Chapman S.B."/>
            <person name="Gainer-Dewar J."/>
            <person name="Goldberg J."/>
            <person name="Griggs A."/>
            <person name="Gujja S."/>
            <person name="Hansen M."/>
            <person name="Howarth C."/>
            <person name="Imamovic A."/>
            <person name="Ireland A."/>
            <person name="Larimer J."/>
            <person name="McCowan C."/>
            <person name="Murphy C."/>
            <person name="Pearson M."/>
            <person name="Poon T.W."/>
            <person name="Priest M."/>
            <person name="Roberts A."/>
            <person name="Saif S."/>
            <person name="Shea T."/>
            <person name="Sisk P."/>
            <person name="Sykes S."/>
            <person name="Wortman J."/>
            <person name="Nusbaum C."/>
            <person name="Birren B."/>
        </authorList>
    </citation>
    <scope>NUCLEOTIDE SEQUENCE [LARGE SCALE GENOMIC DNA]</scope>
    <source>
        <strain evidence="6 8">ATCC BAA-350</strain>
    </source>
</reference>
<dbReference type="Pfam" id="PF11797">
    <property type="entry name" value="WxLIP_HBD"/>
    <property type="match status" value="1"/>
</dbReference>
<evidence type="ECO:0000256" key="2">
    <source>
        <dbReference type="SAM" id="SignalP"/>
    </source>
</evidence>
<keyword evidence="2" id="KW-0732">Signal</keyword>
<gene>
    <name evidence="6" type="ORF">I592_00071</name>
    <name evidence="5" type="ORF">UKC_03891</name>
</gene>
<evidence type="ECO:0000313" key="5">
    <source>
        <dbReference type="EMBL" id="EOI53938.1"/>
    </source>
</evidence>
<sequence>MKRRALFLSVLLLSLFSPLAVVFADETKKEQPLPFYVQPVLPENQLDSSVGYFYLPSTPNNRQEVAISIENRSKKKQVYQVDVLPGATNKNGVLSFTTVGFQAKQPNISTLVKPKQDKVTIPAGKKKRVTLVVDSPKKSFSGILLGGVKVSQAPSRSKEKKGMRVKNNLDYMIGFVLAGDEKSPLYSIEKPKLVEVSAKSRGKHNFVKVVFEHPYPFIMENVVFQSSIYDQKKNKLVSKKTIEDVKLAPHTLFSPEMDWEYAQLEAGKYRYQGTVKIGNQTWKYKKNFSVSDAQAKKIREDYQTRIAISNRWFVFVGILAIGTLSILILVVWRYYQRIKEGVR</sequence>
<keyword evidence="8" id="KW-1185">Reference proteome</keyword>
<feature type="transmembrane region" description="Helical" evidence="1">
    <location>
        <begin position="312"/>
        <end position="335"/>
    </location>
</feature>
<evidence type="ECO:0000259" key="3">
    <source>
        <dbReference type="Pfam" id="PF06030"/>
    </source>
</evidence>
<evidence type="ECO:0000313" key="7">
    <source>
        <dbReference type="Proteomes" id="UP000013750"/>
    </source>
</evidence>
<protein>
    <submittedName>
        <fullName evidence="5">Uncharacterized protein</fullName>
    </submittedName>
</protein>
<dbReference type="EMBL" id="AJDQ01000012">
    <property type="protein sequence ID" value="EOI53938.1"/>
    <property type="molecule type" value="Genomic_DNA"/>
</dbReference>
<name>R2XH83_9ENTE</name>
<dbReference type="Proteomes" id="UP000014160">
    <property type="component" value="Unassembled WGS sequence"/>
</dbReference>
<evidence type="ECO:0000313" key="6">
    <source>
        <dbReference type="EMBL" id="EOW80787.1"/>
    </source>
</evidence>
<dbReference type="AlphaFoldDB" id="R2XH83"/>
<keyword evidence="1" id="KW-1133">Transmembrane helix</keyword>
<evidence type="ECO:0000256" key="1">
    <source>
        <dbReference type="SAM" id="Phobius"/>
    </source>
</evidence>
<evidence type="ECO:0000313" key="8">
    <source>
        <dbReference type="Proteomes" id="UP000014160"/>
    </source>
</evidence>
<dbReference type="HOGENOM" id="CLU_051987_1_0_9"/>
<feature type="signal peptide" evidence="2">
    <location>
        <begin position="1"/>
        <end position="23"/>
    </location>
</feature>
<dbReference type="Proteomes" id="UP000013750">
    <property type="component" value="Unassembled WGS sequence"/>
</dbReference>
<dbReference type="OrthoDB" id="2365961at2"/>
<keyword evidence="1" id="KW-0472">Membrane</keyword>
<accession>R2XH83</accession>
<comment type="caution">
    <text evidence="5">The sequence shown here is derived from an EMBL/GenBank/DDBJ whole genome shotgun (WGS) entry which is preliminary data.</text>
</comment>
<keyword evidence="1" id="KW-0812">Transmembrane</keyword>
<dbReference type="RefSeq" id="WP_010782219.1">
    <property type="nucleotide sequence ID" value="NZ_ASWH01000001.1"/>
</dbReference>
<organism evidence="5 7">
    <name type="scientific">Enterococcus gilvus ATCC BAA-350</name>
    <dbReference type="NCBI Taxonomy" id="1158614"/>
    <lineage>
        <taxon>Bacteria</taxon>
        <taxon>Bacillati</taxon>
        <taxon>Bacillota</taxon>
        <taxon>Bacilli</taxon>
        <taxon>Lactobacillales</taxon>
        <taxon>Enterococcaceae</taxon>
        <taxon>Enterococcus</taxon>
    </lineage>
</organism>
<dbReference type="eggNOG" id="COG4072">
    <property type="taxonomic scope" value="Bacteria"/>
</dbReference>
<proteinExistence type="predicted"/>
<dbReference type="InterPro" id="IPR021759">
    <property type="entry name" value="WxLIP_HBD"/>
</dbReference>
<dbReference type="EMBL" id="ASWH01000001">
    <property type="protein sequence ID" value="EOW80787.1"/>
    <property type="molecule type" value="Genomic_DNA"/>
</dbReference>
<feature type="domain" description="WxL Interacting Protein host binding" evidence="4">
    <location>
        <begin position="160"/>
        <end position="298"/>
    </location>
</feature>
<dbReference type="PATRIC" id="fig|1158614.3.peg.3884"/>
<reference evidence="5 7" key="1">
    <citation type="submission" date="2013-02" db="EMBL/GenBank/DDBJ databases">
        <title>The Genome Sequence of Enterococcus gilvus ATCC BAA-350.</title>
        <authorList>
            <consortium name="The Broad Institute Genome Sequencing Platform"/>
            <consortium name="The Broad Institute Genome Sequencing Center for Infectious Disease"/>
            <person name="Earl A.M."/>
            <person name="Gilmore M.S."/>
            <person name="Lebreton F."/>
            <person name="Walker B."/>
            <person name="Young S.K."/>
            <person name="Zeng Q."/>
            <person name="Gargeya S."/>
            <person name="Fitzgerald M."/>
            <person name="Haas B."/>
            <person name="Abouelleil A."/>
            <person name="Alvarado L."/>
            <person name="Arachchi H.M."/>
            <person name="Berlin A.M."/>
            <person name="Chapman S.B."/>
            <person name="Dewar J."/>
            <person name="Goldberg J."/>
            <person name="Griggs A."/>
            <person name="Gujja S."/>
            <person name="Hansen M."/>
            <person name="Howarth C."/>
            <person name="Imamovic A."/>
            <person name="Larimer J."/>
            <person name="McCowan C."/>
            <person name="Murphy C."/>
            <person name="Neiman D."/>
            <person name="Pearson M."/>
            <person name="Priest M."/>
            <person name="Roberts A."/>
            <person name="Saif S."/>
            <person name="Shea T."/>
            <person name="Sisk P."/>
            <person name="Sykes S."/>
            <person name="Wortman J."/>
            <person name="Nusbaum C."/>
            <person name="Birren B."/>
        </authorList>
    </citation>
    <scope>NUCLEOTIDE SEQUENCE [LARGE SCALE GENOMIC DNA]</scope>
    <source>
        <strain evidence="5 7">ATCC BAA-350</strain>
    </source>
</reference>
<evidence type="ECO:0000259" key="4">
    <source>
        <dbReference type="Pfam" id="PF11797"/>
    </source>
</evidence>
<feature type="domain" description="WxL Interacting Protein peptidoglycan binding" evidence="3">
    <location>
        <begin position="35"/>
        <end position="151"/>
    </location>
</feature>